<name>A0A7S4B5Q9_CHRCT</name>
<organism evidence="2">
    <name type="scientific">Chrysotila carterae</name>
    <name type="common">Marine alga</name>
    <name type="synonym">Syracosphaera carterae</name>
    <dbReference type="NCBI Taxonomy" id="13221"/>
    <lineage>
        <taxon>Eukaryota</taxon>
        <taxon>Haptista</taxon>
        <taxon>Haptophyta</taxon>
        <taxon>Prymnesiophyceae</taxon>
        <taxon>Isochrysidales</taxon>
        <taxon>Isochrysidaceae</taxon>
        <taxon>Chrysotila</taxon>
    </lineage>
</organism>
<feature type="region of interest" description="Disordered" evidence="1">
    <location>
        <begin position="54"/>
        <end position="91"/>
    </location>
</feature>
<evidence type="ECO:0000256" key="1">
    <source>
        <dbReference type="SAM" id="MobiDB-lite"/>
    </source>
</evidence>
<gene>
    <name evidence="2" type="ORF">PCAR00345_LOCUS7688</name>
</gene>
<feature type="region of interest" description="Disordered" evidence="1">
    <location>
        <begin position="405"/>
        <end position="453"/>
    </location>
</feature>
<feature type="compositionally biased region" description="Basic and acidic residues" evidence="1">
    <location>
        <begin position="188"/>
        <end position="209"/>
    </location>
</feature>
<feature type="compositionally biased region" description="Pro residues" evidence="1">
    <location>
        <begin position="58"/>
        <end position="89"/>
    </location>
</feature>
<feature type="compositionally biased region" description="Acidic residues" evidence="1">
    <location>
        <begin position="173"/>
        <end position="186"/>
    </location>
</feature>
<evidence type="ECO:0000313" key="2">
    <source>
        <dbReference type="EMBL" id="CAE0755101.1"/>
    </source>
</evidence>
<feature type="region of interest" description="Disordered" evidence="1">
    <location>
        <begin position="316"/>
        <end position="366"/>
    </location>
</feature>
<dbReference type="AlphaFoldDB" id="A0A7S4B5Q9"/>
<reference evidence="2" key="1">
    <citation type="submission" date="2021-01" db="EMBL/GenBank/DDBJ databases">
        <authorList>
            <person name="Corre E."/>
            <person name="Pelletier E."/>
            <person name="Niang G."/>
            <person name="Scheremetjew M."/>
            <person name="Finn R."/>
            <person name="Kale V."/>
            <person name="Holt S."/>
            <person name="Cochrane G."/>
            <person name="Meng A."/>
            <person name="Brown T."/>
            <person name="Cohen L."/>
        </authorList>
    </citation>
    <scope>NUCLEOTIDE SEQUENCE</scope>
    <source>
        <strain evidence="2">CCMP645</strain>
    </source>
</reference>
<feature type="region of interest" description="Disordered" evidence="1">
    <location>
        <begin position="285"/>
        <end position="304"/>
    </location>
</feature>
<accession>A0A7S4B5Q9</accession>
<feature type="compositionally biased region" description="Basic residues" evidence="1">
    <location>
        <begin position="444"/>
        <end position="453"/>
    </location>
</feature>
<dbReference type="EMBL" id="HBIZ01012761">
    <property type="protein sequence ID" value="CAE0755101.1"/>
    <property type="molecule type" value="Transcribed_RNA"/>
</dbReference>
<feature type="region of interest" description="Disordered" evidence="1">
    <location>
        <begin position="155"/>
        <end position="245"/>
    </location>
</feature>
<feature type="compositionally biased region" description="Polar residues" evidence="1">
    <location>
        <begin position="210"/>
        <end position="221"/>
    </location>
</feature>
<feature type="compositionally biased region" description="Basic and acidic residues" evidence="1">
    <location>
        <begin position="349"/>
        <end position="366"/>
    </location>
</feature>
<feature type="compositionally biased region" description="Low complexity" evidence="1">
    <location>
        <begin position="335"/>
        <end position="348"/>
    </location>
</feature>
<proteinExistence type="predicted"/>
<protein>
    <submittedName>
        <fullName evidence="2">Uncharacterized protein</fullName>
    </submittedName>
</protein>
<feature type="compositionally biased region" description="Basic and acidic residues" evidence="1">
    <location>
        <begin position="226"/>
        <end position="235"/>
    </location>
</feature>
<feature type="compositionally biased region" description="Acidic residues" evidence="1">
    <location>
        <begin position="287"/>
        <end position="301"/>
    </location>
</feature>
<sequence length="453" mass="49045">MLKTWHSQLLLAPSAEYSRAGVLSTRKAVHSAPLHQETQAAEMLGRKLSEQNAWFLASPPPNPSPPPPDLKPLPPSPQPPPVSPPPSAPPAGIGGAASALVSLLMLVAAAVPLTILLRNFNFQLFNICSMLEALSKWSQQHSASTEMERVALAEGGEMQKGPPRSLEASRDEESCDPGADEVESDFSEQARHCSADRRTEAELCEEESHVSTAISGSSTKSGLEITHGDAADTRSRVASTHRRPVRQLPLARHGRELPRWHDEDSQVGLAEELRPRPRLIREHMEEESIIEVSESDGDSGSEAEFRRNERRLAALHLDTSMPPQADGGGGDDASEAACSMASAASASTRAERVKALETKQPEWHDDPEKYDEYTAIMRAAAGGKAAPSKTHQLAKLMSSYKAANARKSSSTADGLEARHGDASFQSSLAGEMDLPRAPQENPVPKRKRKVWVF</sequence>